<dbReference type="PANTHER" id="PTHR22605:SF1">
    <property type="entry name" value="RZ-TYPE DOMAIN-CONTAINING PROTEIN"/>
    <property type="match status" value="1"/>
</dbReference>
<dbReference type="EMBL" id="ASPP01035470">
    <property type="protein sequence ID" value="ETO02565.1"/>
    <property type="molecule type" value="Genomic_DNA"/>
</dbReference>
<name>X6LPA0_RETFI</name>
<gene>
    <name evidence="1" type="ORF">RFI_34853</name>
</gene>
<dbReference type="GO" id="GO:0004842">
    <property type="term" value="F:ubiquitin-protein transferase activity"/>
    <property type="evidence" value="ECO:0007669"/>
    <property type="project" value="InterPro"/>
</dbReference>
<sequence>SLEGYFRNFGGLDHSDYRKQLSKILKDVLNRTESEVIQELKKWTPVMCVERNLMEKKRGQSSDDLMVSRHCMIISENYYSWQLLLEYNILDFNQIFLFRSYFPDDKHSNIANYNQLNKIIDCMGTGKTVILHKLESICESLYDMLNQRYQIRPSGNVYCRVALGTESRDCFVHENFKCVIVVQKEDAHSNMPIAFLSRFEKQFISYRNSLPSNINQHVEYAKIVLMEEFKVRNLSNLFCGYCEDTIFSALLYLAAQKAMQTNDIEDDDKKEQTQILNKNLNDIEFGKDELKSKLLNLFHPLCRSEEIMKMQRNEDIQSYSLGTIVETKKKNSKDQMAMIITNDTERNIPIEWIHCTKEISSFKKVDKFEKTVKEFFNNEVSEDVLILQCRYTPKSKYQLGQIIHILQLEHHLFYKNSENGKKHKLIILLIHTSKKSLFPLIFRQKWNIIYVDYLLSTDTILSQKDLKEQVANAIDRQLKQVKKYFFLFFRIDDGHCLKENLYRHCLKDKGCVAILVKRLTTLLSKIAAYNSIEYILYNLEKSGKKRMKGSFFERYQDIIDTLLTLTFVNVLIAVYQNGGFA</sequence>
<protein>
    <submittedName>
        <fullName evidence="1">Uncharacterized protein</fullName>
    </submittedName>
</protein>
<comment type="caution">
    <text evidence="1">The sequence shown here is derived from an EMBL/GenBank/DDBJ whole genome shotgun (WGS) entry which is preliminary data.</text>
</comment>
<dbReference type="PANTHER" id="PTHR22605">
    <property type="entry name" value="RZ-TYPE DOMAIN-CONTAINING PROTEIN"/>
    <property type="match status" value="1"/>
</dbReference>
<dbReference type="Proteomes" id="UP000023152">
    <property type="component" value="Unassembled WGS sequence"/>
</dbReference>
<feature type="non-terminal residue" evidence="1">
    <location>
        <position position="581"/>
    </location>
</feature>
<reference evidence="1 2" key="1">
    <citation type="journal article" date="2013" name="Curr. Biol.">
        <title>The Genome of the Foraminiferan Reticulomyxa filosa.</title>
        <authorList>
            <person name="Glockner G."/>
            <person name="Hulsmann N."/>
            <person name="Schleicher M."/>
            <person name="Noegel A.A."/>
            <person name="Eichinger L."/>
            <person name="Gallinger C."/>
            <person name="Pawlowski J."/>
            <person name="Sierra R."/>
            <person name="Euteneuer U."/>
            <person name="Pillet L."/>
            <person name="Moustafa A."/>
            <person name="Platzer M."/>
            <person name="Groth M."/>
            <person name="Szafranski K."/>
            <person name="Schliwa M."/>
        </authorList>
    </citation>
    <scope>NUCLEOTIDE SEQUENCE [LARGE SCALE GENOMIC DNA]</scope>
</reference>
<organism evidence="1 2">
    <name type="scientific">Reticulomyxa filosa</name>
    <dbReference type="NCBI Taxonomy" id="46433"/>
    <lineage>
        <taxon>Eukaryota</taxon>
        <taxon>Sar</taxon>
        <taxon>Rhizaria</taxon>
        <taxon>Retaria</taxon>
        <taxon>Foraminifera</taxon>
        <taxon>Monothalamids</taxon>
        <taxon>Reticulomyxidae</taxon>
        <taxon>Reticulomyxa</taxon>
    </lineage>
</organism>
<dbReference type="GO" id="GO:0016887">
    <property type="term" value="F:ATP hydrolysis activity"/>
    <property type="evidence" value="ECO:0007669"/>
    <property type="project" value="InterPro"/>
</dbReference>
<evidence type="ECO:0000313" key="1">
    <source>
        <dbReference type="EMBL" id="ETO02565.1"/>
    </source>
</evidence>
<evidence type="ECO:0000313" key="2">
    <source>
        <dbReference type="Proteomes" id="UP000023152"/>
    </source>
</evidence>
<dbReference type="OrthoDB" id="6285590at2759"/>
<accession>X6LPA0</accession>
<dbReference type="AlphaFoldDB" id="X6LPA0"/>
<proteinExistence type="predicted"/>
<dbReference type="InterPro" id="IPR031248">
    <property type="entry name" value="RNF213"/>
</dbReference>
<feature type="non-terminal residue" evidence="1">
    <location>
        <position position="1"/>
    </location>
</feature>
<keyword evidence="2" id="KW-1185">Reference proteome</keyword>
<dbReference type="OMA" id="HKLESIC"/>